<comment type="caution">
    <text evidence="3">The sequence shown here is derived from an EMBL/GenBank/DDBJ whole genome shotgun (WGS) entry which is preliminary data.</text>
</comment>
<dbReference type="InterPro" id="IPR021255">
    <property type="entry name" value="DUF2807"/>
</dbReference>
<protein>
    <submittedName>
        <fullName evidence="3">DUF2807 domain-containing protein</fullName>
    </submittedName>
</protein>
<keyword evidence="1" id="KW-0732">Signal</keyword>
<keyword evidence="4" id="KW-1185">Reference proteome</keyword>
<evidence type="ECO:0000313" key="4">
    <source>
        <dbReference type="Proteomes" id="UP000275719"/>
    </source>
</evidence>
<dbReference type="EMBL" id="RQVQ01000001">
    <property type="protein sequence ID" value="RRJ93282.1"/>
    <property type="molecule type" value="Genomic_DNA"/>
</dbReference>
<dbReference type="RefSeq" id="WP_125016310.1">
    <property type="nucleotide sequence ID" value="NZ_RQVQ01000001.1"/>
</dbReference>
<evidence type="ECO:0000256" key="1">
    <source>
        <dbReference type="SAM" id="SignalP"/>
    </source>
</evidence>
<organism evidence="3 4">
    <name type="scientific">Paenimyroides tangerinum</name>
    <dbReference type="NCBI Taxonomy" id="2488728"/>
    <lineage>
        <taxon>Bacteria</taxon>
        <taxon>Pseudomonadati</taxon>
        <taxon>Bacteroidota</taxon>
        <taxon>Flavobacteriia</taxon>
        <taxon>Flavobacteriales</taxon>
        <taxon>Flavobacteriaceae</taxon>
        <taxon>Paenimyroides</taxon>
    </lineage>
</organism>
<reference evidence="3 4" key="1">
    <citation type="submission" date="2018-11" db="EMBL/GenBank/DDBJ databases">
        <title>Flavobacterium sp. nov., YIM 102701-2 draft genome.</title>
        <authorList>
            <person name="Li G."/>
            <person name="Jiang Y."/>
        </authorList>
    </citation>
    <scope>NUCLEOTIDE SEQUENCE [LARGE SCALE GENOMIC DNA]</scope>
    <source>
        <strain evidence="3 4">YIM 102701-2</strain>
    </source>
</reference>
<dbReference type="Pfam" id="PF10988">
    <property type="entry name" value="DUF2807"/>
    <property type="match status" value="1"/>
</dbReference>
<sequence length="241" mass="26685">MKLIYILVFILGATLNGNAQTQGPRKVKGNGRVIEKERRLPEFDRIEISGNIDATILNNDFQKKIMVNGDINLQTLIKSKVENGTLYLTYNNNVIILSQTEPLKVRIPSKKIKEIVLKDGAKLTNLGAIETLQLKITSTDNSTADLRLKVDEVILDIENDSEIKLNGSANILKINYKGSKDFDAKELSNFFTEIELEGSGNVYTNTVNGIDGNINGTGNLYYKATKTVNVTDNGNGKAEKY</sequence>
<evidence type="ECO:0000259" key="2">
    <source>
        <dbReference type="Pfam" id="PF10988"/>
    </source>
</evidence>
<feature type="domain" description="Putative auto-transporter adhesin head GIN" evidence="2">
    <location>
        <begin position="42"/>
        <end position="223"/>
    </location>
</feature>
<dbReference type="Gene3D" id="2.160.20.120">
    <property type="match status" value="1"/>
</dbReference>
<proteinExistence type="predicted"/>
<name>A0A3P3WDQ4_9FLAO</name>
<dbReference type="Proteomes" id="UP000275719">
    <property type="component" value="Unassembled WGS sequence"/>
</dbReference>
<feature type="signal peptide" evidence="1">
    <location>
        <begin position="1"/>
        <end position="19"/>
    </location>
</feature>
<evidence type="ECO:0000313" key="3">
    <source>
        <dbReference type="EMBL" id="RRJ93282.1"/>
    </source>
</evidence>
<dbReference type="AlphaFoldDB" id="A0A3P3WDQ4"/>
<dbReference type="OrthoDB" id="1419485at2"/>
<gene>
    <name evidence="3" type="ORF">EG240_00505</name>
</gene>
<accession>A0A3P3WDQ4</accession>
<feature type="chain" id="PRO_5018244402" evidence="1">
    <location>
        <begin position="20"/>
        <end position="241"/>
    </location>
</feature>